<evidence type="ECO:0000313" key="2">
    <source>
        <dbReference type="Proteomes" id="UP000245771"/>
    </source>
</evidence>
<dbReference type="OrthoDB" id="3067443at2759"/>
<evidence type="ECO:0000313" key="1">
    <source>
        <dbReference type="EMBL" id="PWN32804.1"/>
    </source>
</evidence>
<organism evidence="1 2">
    <name type="scientific">Meira miltonrushii</name>
    <dbReference type="NCBI Taxonomy" id="1280837"/>
    <lineage>
        <taxon>Eukaryota</taxon>
        <taxon>Fungi</taxon>
        <taxon>Dikarya</taxon>
        <taxon>Basidiomycota</taxon>
        <taxon>Ustilaginomycotina</taxon>
        <taxon>Exobasidiomycetes</taxon>
        <taxon>Exobasidiales</taxon>
        <taxon>Brachybasidiaceae</taxon>
        <taxon>Meira</taxon>
    </lineage>
</organism>
<dbReference type="AlphaFoldDB" id="A0A316V6C7"/>
<gene>
    <name evidence="1" type="ORF">FA14DRAFT_185705</name>
</gene>
<proteinExistence type="predicted"/>
<dbReference type="Proteomes" id="UP000245771">
    <property type="component" value="Unassembled WGS sequence"/>
</dbReference>
<reference evidence="1 2" key="1">
    <citation type="journal article" date="2018" name="Mol. Biol. Evol.">
        <title>Broad Genomic Sampling Reveals a Smut Pathogenic Ancestry of the Fungal Clade Ustilaginomycotina.</title>
        <authorList>
            <person name="Kijpornyongpan T."/>
            <person name="Mondo S.J."/>
            <person name="Barry K."/>
            <person name="Sandor L."/>
            <person name="Lee J."/>
            <person name="Lipzen A."/>
            <person name="Pangilinan J."/>
            <person name="LaButti K."/>
            <person name="Hainaut M."/>
            <person name="Henrissat B."/>
            <person name="Grigoriev I.V."/>
            <person name="Spatafora J.W."/>
            <person name="Aime M.C."/>
        </authorList>
    </citation>
    <scope>NUCLEOTIDE SEQUENCE [LARGE SCALE GENOMIC DNA]</scope>
    <source>
        <strain evidence="1 2">MCA 3882</strain>
    </source>
</reference>
<keyword evidence="2" id="KW-1185">Reference proteome</keyword>
<sequence length="180" mass="20747">MKAKHLLKAITQLRTLCLILDTIINGDHYSESGKQSLIQYNLRTTICGRLRNNNKVTIVKHENDDGEFITCIGIKRATSSSSHEKVKGKVKYEQKEEPSINRKHSRHEEVEVIGWQSHAQLIQFRRMTERIADDYLRELGRTLVPGVTGERATVHDHSMHKIGQKEARNVDLERRRLEAA</sequence>
<dbReference type="GeneID" id="37023255"/>
<dbReference type="InParanoid" id="A0A316V6C7"/>
<protein>
    <submittedName>
        <fullName evidence="1">Uncharacterized protein</fullName>
    </submittedName>
</protein>
<dbReference type="EMBL" id="KZ819605">
    <property type="protein sequence ID" value="PWN32804.1"/>
    <property type="molecule type" value="Genomic_DNA"/>
</dbReference>
<name>A0A316V6C7_9BASI</name>
<dbReference type="RefSeq" id="XP_025353106.1">
    <property type="nucleotide sequence ID" value="XM_025501474.1"/>
</dbReference>
<accession>A0A316V6C7</accession>